<name>A0A418SMH9_9RHOB</name>
<feature type="transmembrane region" description="Helical" evidence="1">
    <location>
        <begin position="30"/>
        <end position="49"/>
    </location>
</feature>
<proteinExistence type="predicted"/>
<evidence type="ECO:0000313" key="4">
    <source>
        <dbReference type="Proteomes" id="UP000284202"/>
    </source>
</evidence>
<evidence type="ECO:0000256" key="1">
    <source>
        <dbReference type="SAM" id="Phobius"/>
    </source>
</evidence>
<reference evidence="4" key="1">
    <citation type="submission" date="2018-09" db="EMBL/GenBank/DDBJ databases">
        <title>Acidovorax cavernicola nov. sp. isolated from Gruta de las Maravillas (Aracena, Spain).</title>
        <authorList>
            <person name="Jurado V."/>
            <person name="Gutierrez-Patricio S."/>
            <person name="Gonzalez-Pimentel J.L."/>
            <person name="Miller A.Z."/>
            <person name="Laiz L."/>
            <person name="Saiz-Jimenez C."/>
        </authorList>
    </citation>
    <scope>NUCLEOTIDE SEQUENCE [LARGE SCALE GENOMIC DNA]</scope>
    <source>
        <strain evidence="4">1011MAR3C25</strain>
    </source>
</reference>
<sequence>MRPSRLLVILGVVASAASLSVGLFSPDNGIYAFALWFILAMAGALDLLISPAPRRFTIKADLPQRGFVGTMVALDVEIAAMKGQLPADMQLRISHDDHIVPESETLTIRPDAGAGRMKISLPLGLRARGNSRIERLWLRFPSRLQLFEIMPSRPLDLDIRIQPDIQPVLNGEIQTRLLPLTDGLKSMQIRGQGSEFHQLREFQSDMDPRMIDWKRSARRRELIARETRAERNHQIVLCLDSGHLMGEQIGGVSRFDRAFNAALALAWAGGLGGDNVGFYNFGSRPGRFLPPRPGRNAFNLIQSEGADLFPEEAETNHTLGLSHLNGVLSRRSLVVVFSEFADSETVQLMVENLAVISRQHLVLYVAFREPDIETLAQPESTGMDDVALAVAARQFRQERQSVYDRLNRLGVLCLDTAPEDLTAGLISRYVDIKAQELI</sequence>
<dbReference type="OrthoDB" id="9776116at2"/>
<feature type="domain" description="DUF58" evidence="2">
    <location>
        <begin position="199"/>
        <end position="375"/>
    </location>
</feature>
<accession>A0A418SMH9</accession>
<gene>
    <name evidence="3" type="ORF">D3P04_21395</name>
</gene>
<keyword evidence="1" id="KW-0812">Transmembrane</keyword>
<dbReference type="Proteomes" id="UP000284202">
    <property type="component" value="Unassembled WGS sequence"/>
</dbReference>
<evidence type="ECO:0000259" key="2">
    <source>
        <dbReference type="Pfam" id="PF01882"/>
    </source>
</evidence>
<keyword evidence="1" id="KW-0472">Membrane</keyword>
<protein>
    <submittedName>
        <fullName evidence="3">DUF58 domain-containing protein</fullName>
    </submittedName>
</protein>
<dbReference type="RefSeq" id="WP_119751910.1">
    <property type="nucleotide sequence ID" value="NZ_QZCG01000019.1"/>
</dbReference>
<keyword evidence="4" id="KW-1185">Reference proteome</keyword>
<dbReference type="Pfam" id="PF01882">
    <property type="entry name" value="DUF58"/>
    <property type="match status" value="1"/>
</dbReference>
<dbReference type="PANTHER" id="PTHR33608">
    <property type="entry name" value="BLL2464 PROTEIN"/>
    <property type="match status" value="1"/>
</dbReference>
<evidence type="ECO:0000313" key="3">
    <source>
        <dbReference type="EMBL" id="RJE82144.1"/>
    </source>
</evidence>
<dbReference type="AlphaFoldDB" id="A0A418SMH9"/>
<comment type="caution">
    <text evidence="3">The sequence shown here is derived from an EMBL/GenBank/DDBJ whole genome shotgun (WGS) entry which is preliminary data.</text>
</comment>
<dbReference type="PANTHER" id="PTHR33608:SF3">
    <property type="entry name" value="SLR2013 PROTEIN"/>
    <property type="match status" value="1"/>
</dbReference>
<dbReference type="EMBL" id="QZCG01000019">
    <property type="protein sequence ID" value="RJE82144.1"/>
    <property type="molecule type" value="Genomic_DNA"/>
</dbReference>
<keyword evidence="1" id="KW-1133">Transmembrane helix</keyword>
<organism evidence="3 4">
    <name type="scientific">Paracoccus onubensis</name>
    <dbReference type="NCBI Taxonomy" id="1675788"/>
    <lineage>
        <taxon>Bacteria</taxon>
        <taxon>Pseudomonadati</taxon>
        <taxon>Pseudomonadota</taxon>
        <taxon>Alphaproteobacteria</taxon>
        <taxon>Rhodobacterales</taxon>
        <taxon>Paracoccaceae</taxon>
        <taxon>Paracoccus</taxon>
    </lineage>
</organism>
<dbReference type="InterPro" id="IPR002881">
    <property type="entry name" value="DUF58"/>
</dbReference>